<organism evidence="1 2">
    <name type="scientific">Maribacter cobaltidurans</name>
    <dbReference type="NCBI Taxonomy" id="1178778"/>
    <lineage>
        <taxon>Bacteria</taxon>
        <taxon>Pseudomonadati</taxon>
        <taxon>Bacteroidota</taxon>
        <taxon>Flavobacteriia</taxon>
        <taxon>Flavobacteriales</taxon>
        <taxon>Flavobacteriaceae</taxon>
        <taxon>Maribacter</taxon>
    </lineage>
</organism>
<protein>
    <submittedName>
        <fullName evidence="1">Uncharacterized protein</fullName>
    </submittedName>
</protein>
<dbReference type="EMBL" id="CP022957">
    <property type="protein sequence ID" value="ASV31882.1"/>
    <property type="molecule type" value="Genomic_DNA"/>
</dbReference>
<proteinExistence type="predicted"/>
<evidence type="ECO:0000313" key="2">
    <source>
        <dbReference type="Proteomes" id="UP000215244"/>
    </source>
</evidence>
<dbReference type="Proteomes" id="UP000215244">
    <property type="component" value="Chromosome"/>
</dbReference>
<sequence length="144" mass="17344">MNRIYFAIMLLCTVMSFAQDRSREKIKALKVAYLTEHLELSSEEAQDFWPVYNEYEKERHELRHKQWVEIKSKLKDVGSLNEQEAQNLLSSYLKIEEEEEELEKNFLNKIRKVISAKKTLVLMRSEEDFKRQLIKQYRQNKGGR</sequence>
<evidence type="ECO:0000313" key="1">
    <source>
        <dbReference type="EMBL" id="ASV31882.1"/>
    </source>
</evidence>
<reference evidence="1 2" key="1">
    <citation type="submission" date="2017-08" db="EMBL/GenBank/DDBJ databases">
        <title>The complete genome sequence of Maribacter sp. B1, isolated from deep-sea sediment.</title>
        <authorList>
            <person name="Wu Y.-H."/>
            <person name="Cheng H."/>
            <person name="Xu X.-W."/>
        </authorList>
    </citation>
    <scope>NUCLEOTIDE SEQUENCE [LARGE SCALE GENOMIC DNA]</scope>
    <source>
        <strain evidence="1 2">B1</strain>
    </source>
</reference>
<dbReference type="KEGG" id="marb:CJ263_17585"/>
<keyword evidence="2" id="KW-1185">Reference proteome</keyword>
<name>A0A223V9A2_9FLAO</name>
<accession>A0A223V9A2</accession>
<gene>
    <name evidence="1" type="ORF">CJ263_17585</name>
</gene>
<dbReference type="RefSeq" id="WP_094998469.1">
    <property type="nucleotide sequence ID" value="NZ_BMJL01000005.1"/>
</dbReference>
<dbReference type="OrthoDB" id="675330at2"/>
<dbReference type="AlphaFoldDB" id="A0A223V9A2"/>